<accession>A0A1T4NQD1</accession>
<dbReference type="OrthoDB" id="7824597at2"/>
<dbReference type="SUPFAM" id="SSF158837">
    <property type="entry name" value="AGR C 984p-like"/>
    <property type="match status" value="1"/>
</dbReference>
<dbReference type="RefSeq" id="WP_078707244.1">
    <property type="nucleotide sequence ID" value="NZ_FUXL01000003.1"/>
</dbReference>
<evidence type="ECO:0000313" key="2">
    <source>
        <dbReference type="Proteomes" id="UP000190135"/>
    </source>
</evidence>
<gene>
    <name evidence="1" type="ORF">SAMN05428963_103130</name>
</gene>
<dbReference type="EMBL" id="FUXL01000003">
    <property type="protein sequence ID" value="SJZ81424.1"/>
    <property type="molecule type" value="Genomic_DNA"/>
</dbReference>
<evidence type="ECO:0000313" key="1">
    <source>
        <dbReference type="EMBL" id="SJZ81424.1"/>
    </source>
</evidence>
<dbReference type="Proteomes" id="UP000190135">
    <property type="component" value="Unassembled WGS sequence"/>
</dbReference>
<reference evidence="1 2" key="1">
    <citation type="submission" date="2017-02" db="EMBL/GenBank/DDBJ databases">
        <authorList>
            <person name="Peterson S.W."/>
        </authorList>
    </citation>
    <scope>NUCLEOTIDE SEQUENCE [LARGE SCALE GENOMIC DNA]</scope>
    <source>
        <strain evidence="1 2">USBA 369</strain>
    </source>
</reference>
<evidence type="ECO:0008006" key="3">
    <source>
        <dbReference type="Google" id="ProtNLM"/>
    </source>
</evidence>
<dbReference type="Pfam" id="PF06748">
    <property type="entry name" value="DUF1217"/>
    <property type="match status" value="1"/>
</dbReference>
<proteinExistence type="predicted"/>
<name>A0A1T4NQD1_9HYPH</name>
<dbReference type="InterPro" id="IPR010626">
    <property type="entry name" value="DUF1217"/>
</dbReference>
<keyword evidence="2" id="KW-1185">Reference proteome</keyword>
<dbReference type="Gene3D" id="1.10.3700.10">
    <property type="entry name" value="AGR C 984p-like"/>
    <property type="match status" value="1"/>
</dbReference>
<organism evidence="1 2">
    <name type="scientific">Consotaella salsifontis</name>
    <dbReference type="NCBI Taxonomy" id="1365950"/>
    <lineage>
        <taxon>Bacteria</taxon>
        <taxon>Pseudomonadati</taxon>
        <taxon>Pseudomonadota</taxon>
        <taxon>Alphaproteobacteria</taxon>
        <taxon>Hyphomicrobiales</taxon>
        <taxon>Aurantimonadaceae</taxon>
        <taxon>Consotaella</taxon>
    </lineage>
</organism>
<dbReference type="STRING" id="1365950.SAMN05428963_103130"/>
<protein>
    <recommendedName>
        <fullName evidence="3">Flagellar basal-body rod protein FlgF</fullName>
    </recommendedName>
</protein>
<dbReference type="InterPro" id="IPR023157">
    <property type="entry name" value="AGR-C-984p-like_sf"/>
</dbReference>
<sequence>MLTATASYGIISRDMTSSLQRTANQPAVERATENFQNSLSSIKTIDDFMSNDKVYRYALKAYGLEDMAYAKAFIRKVVSEGVSDSKSFANSLTDSRYKALAAAFTFDSDGNATFDASSLGQQVVGTYLRQTMEEKAGDENEGARLALYFQRKAEAGEITSAYSILADPALLQVARTAVGLDASTGSIDIDKQAKMYAERIDIPDLSDPDKLDKFIKKFLVMYDMENSSAGSDNPALQLITGNSASTGFDSGLLLTLQTLRSKG</sequence>
<dbReference type="AlphaFoldDB" id="A0A1T4NQD1"/>